<keyword evidence="1" id="KW-0175">Coiled coil</keyword>
<dbReference type="Gene3D" id="3.40.50.300">
    <property type="entry name" value="P-loop containing nucleotide triphosphate hydrolases"/>
    <property type="match status" value="1"/>
</dbReference>
<gene>
    <name evidence="2" type="ORF">C7379_11158</name>
</gene>
<dbReference type="InterPro" id="IPR050238">
    <property type="entry name" value="DNA_Rep/Repair_Clamp_Loader"/>
</dbReference>
<sequence>MQFSEVIGQQEACDRLLQLAADGRVPHAMMFTGPKGSGKMALALAFACYLLGERMGELPSTVPLASVANAEAMLAKWQHPDLYFTFPVIRPKGTSSDRQVTSDDFLQEWRQMLSESVYFTMDQWMRRMEAENQQAMIYEAESDALNRKLSIKSSQGGYKVCVVWLPERMNLSSANKMLKLLEEPPLNTVFLLVSEEPSRLLETIRSRVQRFEVRGIDSADIARALVERRGIDAEMAGRMARAAGGNWLKAIEEFDANNENKQFFDLFVTLMRKAYMRDLKELKKWSETVAGYGREQQRRMLTYFLRMVRESFVYNFGQPDLNYMTHSEENFAQNFARFVNERNVVEMAEKIQRTIRDIGQNANAKIQFFNLATDMIILLKR</sequence>
<evidence type="ECO:0000313" key="3">
    <source>
        <dbReference type="Proteomes" id="UP000245870"/>
    </source>
</evidence>
<comment type="caution">
    <text evidence="2">The sequence shown here is derived from an EMBL/GenBank/DDBJ whole genome shotgun (WGS) entry which is preliminary data.</text>
</comment>
<dbReference type="Pfam" id="PF13177">
    <property type="entry name" value="DNA_pol3_delta2"/>
    <property type="match status" value="1"/>
</dbReference>
<reference evidence="2 3" key="1">
    <citation type="submission" date="2018-05" db="EMBL/GenBank/DDBJ databases">
        <title>Genomic Encyclopedia of Type Strains, Phase IV (KMG-IV): sequencing the most valuable type-strain genomes for metagenomic binning, comparative biology and taxonomic classification.</title>
        <authorList>
            <person name="Goeker M."/>
        </authorList>
    </citation>
    <scope>NUCLEOTIDE SEQUENCE [LARGE SCALE GENOMIC DNA]</scope>
    <source>
        <strain evidence="2 3">DSM 100333</strain>
    </source>
</reference>
<accession>A0A2U0U7F1</accession>
<proteinExistence type="predicted"/>
<evidence type="ECO:0000313" key="2">
    <source>
        <dbReference type="EMBL" id="PVX53544.1"/>
    </source>
</evidence>
<dbReference type="GO" id="GO:0006261">
    <property type="term" value="P:DNA-templated DNA replication"/>
    <property type="evidence" value="ECO:0007669"/>
    <property type="project" value="TreeGrafter"/>
</dbReference>
<dbReference type="AlphaFoldDB" id="A0A2U0U7F1"/>
<feature type="coiled-coil region" evidence="1">
    <location>
        <begin position="121"/>
        <end position="148"/>
    </location>
</feature>
<dbReference type="SUPFAM" id="SSF52540">
    <property type="entry name" value="P-loop containing nucleoside triphosphate hydrolases"/>
    <property type="match status" value="1"/>
</dbReference>
<evidence type="ECO:0000256" key="1">
    <source>
        <dbReference type="SAM" id="Coils"/>
    </source>
</evidence>
<dbReference type="EMBL" id="QENY01000011">
    <property type="protein sequence ID" value="PVX53544.1"/>
    <property type="molecule type" value="Genomic_DNA"/>
</dbReference>
<organism evidence="2 3">
    <name type="scientific">Hallella colorans</name>
    <dbReference type="NCBI Taxonomy" id="1703337"/>
    <lineage>
        <taxon>Bacteria</taxon>
        <taxon>Pseudomonadati</taxon>
        <taxon>Bacteroidota</taxon>
        <taxon>Bacteroidia</taxon>
        <taxon>Bacteroidales</taxon>
        <taxon>Prevotellaceae</taxon>
        <taxon>Hallella</taxon>
    </lineage>
</organism>
<dbReference type="OrthoDB" id="9811073at2"/>
<dbReference type="InterPro" id="IPR027417">
    <property type="entry name" value="P-loop_NTPase"/>
</dbReference>
<dbReference type="Proteomes" id="UP000245870">
    <property type="component" value="Unassembled WGS sequence"/>
</dbReference>
<dbReference type="PANTHER" id="PTHR11669">
    <property type="entry name" value="REPLICATION FACTOR C / DNA POLYMERASE III GAMMA-TAU SUBUNIT"/>
    <property type="match status" value="1"/>
</dbReference>
<name>A0A2U0U7F1_9BACT</name>
<dbReference type="PANTHER" id="PTHR11669:SF8">
    <property type="entry name" value="DNA POLYMERASE III SUBUNIT DELTA"/>
    <property type="match status" value="1"/>
</dbReference>
<protein>
    <submittedName>
        <fullName evidence="2">DNA polymerase-3 subunit delta</fullName>
    </submittedName>
</protein>
<dbReference type="RefSeq" id="WP_116616626.1">
    <property type="nucleotide sequence ID" value="NZ_QENY01000011.1"/>
</dbReference>
<keyword evidence="3" id="KW-1185">Reference proteome</keyword>